<dbReference type="AlphaFoldDB" id="A0A1L7CNI5"/>
<proteinExistence type="predicted"/>
<gene>
    <name evidence="2" type="ORF">CFLV_09600</name>
</gene>
<evidence type="ECO:0000313" key="3">
    <source>
        <dbReference type="Proteomes" id="UP000185479"/>
    </source>
</evidence>
<organism evidence="2 3">
    <name type="scientific">Corynebacterium flavescens</name>
    <dbReference type="NCBI Taxonomy" id="28028"/>
    <lineage>
        <taxon>Bacteria</taxon>
        <taxon>Bacillati</taxon>
        <taxon>Actinomycetota</taxon>
        <taxon>Actinomycetes</taxon>
        <taxon>Mycobacteriales</taxon>
        <taxon>Corynebacteriaceae</taxon>
        <taxon>Corynebacterium</taxon>
    </lineage>
</organism>
<protein>
    <recommendedName>
        <fullName evidence="4">DUF3618 domain-containing protein</fullName>
    </recommendedName>
</protein>
<dbReference type="KEGG" id="cfc:CFLV_09600"/>
<accession>A0A1L7CNI5</accession>
<evidence type="ECO:0008006" key="4">
    <source>
        <dbReference type="Google" id="ProtNLM"/>
    </source>
</evidence>
<feature type="region of interest" description="Disordered" evidence="1">
    <location>
        <begin position="33"/>
        <end position="53"/>
    </location>
</feature>
<sequence>MSMTDEELQAHKAKATAEALAAHKALQDARAAEKALAESHAAAQERMREEARQAREAVHEALRGRVLASRRAQHAGVPLTALAEGMGVSAPMMTFIIKGER</sequence>
<evidence type="ECO:0000313" key="2">
    <source>
        <dbReference type="EMBL" id="APT87403.1"/>
    </source>
</evidence>
<keyword evidence="3" id="KW-1185">Reference proteome</keyword>
<dbReference type="STRING" id="28028.CFLV_09600"/>
<reference evidence="2 3" key="1">
    <citation type="submission" date="2014-08" db="EMBL/GenBank/DDBJ databases">
        <title>Complete genome sequence of Corynebacterium flavescens OJ8(T)(=DSM 20296(T)), isolated from cheese.</title>
        <authorList>
            <person name="Ruckert C."/>
            <person name="Albersmeier A."/>
            <person name="Winkler A."/>
            <person name="Kalinowski J."/>
        </authorList>
    </citation>
    <scope>NUCLEOTIDE SEQUENCE [LARGE SCALE GENOMIC DNA]</scope>
    <source>
        <strain evidence="2 3">OJ8</strain>
    </source>
</reference>
<dbReference type="Proteomes" id="UP000185479">
    <property type="component" value="Chromosome"/>
</dbReference>
<evidence type="ECO:0000256" key="1">
    <source>
        <dbReference type="SAM" id="MobiDB-lite"/>
    </source>
</evidence>
<dbReference type="EMBL" id="CP009246">
    <property type="protein sequence ID" value="APT87403.1"/>
    <property type="molecule type" value="Genomic_DNA"/>
</dbReference>
<name>A0A1L7CNI5_CORFL</name>